<dbReference type="Pfam" id="PF04199">
    <property type="entry name" value="Cyclase"/>
    <property type="match status" value="1"/>
</dbReference>
<dbReference type="Proteomes" id="UP000050424">
    <property type="component" value="Unassembled WGS sequence"/>
</dbReference>
<protein>
    <recommendedName>
        <fullName evidence="4">Cyclase</fullName>
    </recommendedName>
</protein>
<keyword evidence="3" id="KW-1185">Reference proteome</keyword>
<dbReference type="InterPro" id="IPR037175">
    <property type="entry name" value="KFase_sf"/>
</dbReference>
<sequence length="205" mass="22584">MAHDDELSFNTQGGSQWDGFMHYADQTIGCYYNGLKHTDDVASTPGAHGIHYWCEKGIVGRGVLLDWPRWLENTGQDSLSSAGGHAISLLDLQAIAAHQGLSFKPGDILIVRTGFCKWLQTATESDKAHVFSTLSFTGVKQGEDTEHWLWDNGFSAVAGDSVSWECYPPPKDGTMLHEWLLPHAGMPIGELWDLEALADACEKHK</sequence>
<dbReference type="Gene3D" id="3.50.30.50">
    <property type="entry name" value="Putative cyclase"/>
    <property type="match status" value="1"/>
</dbReference>
<gene>
    <name evidence="2" type="ORF">AK830_g168</name>
</gene>
<evidence type="ECO:0000313" key="3">
    <source>
        <dbReference type="Proteomes" id="UP000050424"/>
    </source>
</evidence>
<name>A0A0N8H949_9HYPO</name>
<dbReference type="GO" id="GO:0019441">
    <property type="term" value="P:L-tryptophan catabolic process to kynurenine"/>
    <property type="evidence" value="ECO:0007669"/>
    <property type="project" value="InterPro"/>
</dbReference>
<dbReference type="InterPro" id="IPR007325">
    <property type="entry name" value="KFase/CYL"/>
</dbReference>
<organism evidence="2 3">
    <name type="scientific">Neonectria ditissima</name>
    <dbReference type="NCBI Taxonomy" id="78410"/>
    <lineage>
        <taxon>Eukaryota</taxon>
        <taxon>Fungi</taxon>
        <taxon>Dikarya</taxon>
        <taxon>Ascomycota</taxon>
        <taxon>Pezizomycotina</taxon>
        <taxon>Sordariomycetes</taxon>
        <taxon>Hypocreomycetidae</taxon>
        <taxon>Hypocreales</taxon>
        <taxon>Nectriaceae</taxon>
        <taxon>Neonectria</taxon>
    </lineage>
</organism>
<dbReference type="OrthoDB" id="5396at2759"/>
<reference evidence="2 3" key="1">
    <citation type="submission" date="2015-09" db="EMBL/GenBank/DDBJ databases">
        <title>Draft genome of a European isolate of the apple canker pathogen Neonectria ditissima.</title>
        <authorList>
            <person name="Gomez-Cortecero A."/>
            <person name="Harrison R.J."/>
            <person name="Armitage A.D."/>
        </authorList>
    </citation>
    <scope>NUCLEOTIDE SEQUENCE [LARGE SCALE GENOMIC DNA]</scope>
    <source>
        <strain evidence="2 3">R09/05</strain>
    </source>
</reference>
<dbReference type="GO" id="GO:0004061">
    <property type="term" value="F:arylformamidase activity"/>
    <property type="evidence" value="ECO:0007669"/>
    <property type="project" value="InterPro"/>
</dbReference>
<accession>A0A0N8H949</accession>
<evidence type="ECO:0008006" key="4">
    <source>
        <dbReference type="Google" id="ProtNLM"/>
    </source>
</evidence>
<dbReference type="SUPFAM" id="SSF102198">
    <property type="entry name" value="Putative cyclase"/>
    <property type="match status" value="1"/>
</dbReference>
<proteinExistence type="inferred from homology"/>
<evidence type="ECO:0000256" key="1">
    <source>
        <dbReference type="ARBA" id="ARBA00007865"/>
    </source>
</evidence>
<dbReference type="EMBL" id="LKCW01000001">
    <property type="protein sequence ID" value="KPM46380.1"/>
    <property type="molecule type" value="Genomic_DNA"/>
</dbReference>
<comment type="similarity">
    <text evidence="1">Belongs to the Cyclase 1 superfamily.</text>
</comment>
<dbReference type="PANTHER" id="PTHR34861">
    <property type="match status" value="1"/>
</dbReference>
<dbReference type="PANTHER" id="PTHR34861:SF10">
    <property type="entry name" value="CYCLASE"/>
    <property type="match status" value="1"/>
</dbReference>
<evidence type="ECO:0000313" key="2">
    <source>
        <dbReference type="EMBL" id="KPM46380.1"/>
    </source>
</evidence>
<comment type="caution">
    <text evidence="2">The sequence shown here is derived from an EMBL/GenBank/DDBJ whole genome shotgun (WGS) entry which is preliminary data.</text>
</comment>
<dbReference type="AlphaFoldDB" id="A0A0N8H949"/>